<accession>A0A3Q9WS21</accession>
<dbReference type="InterPro" id="IPR001907">
    <property type="entry name" value="ClpP"/>
</dbReference>
<protein>
    <recommendedName>
        <fullName evidence="2">ATP-dependent Clp protease proteolytic subunit</fullName>
    </recommendedName>
</protein>
<evidence type="ECO:0000256" key="3">
    <source>
        <dbReference type="SAM" id="MobiDB-lite"/>
    </source>
</evidence>
<geneLocation type="chloroplast" evidence="4"/>
<dbReference type="GO" id="GO:0009536">
    <property type="term" value="C:plastid"/>
    <property type="evidence" value="ECO:0007669"/>
    <property type="project" value="UniProtKB-ARBA"/>
</dbReference>
<keyword evidence="4" id="KW-0150">Chloroplast</keyword>
<keyword evidence="4" id="KW-0645">Protease</keyword>
<dbReference type="GO" id="GO:0051117">
    <property type="term" value="F:ATPase binding"/>
    <property type="evidence" value="ECO:0007669"/>
    <property type="project" value="TreeGrafter"/>
</dbReference>
<name>A0A3Q9WS21_9CONI</name>
<evidence type="ECO:0000256" key="1">
    <source>
        <dbReference type="ARBA" id="ARBA00007039"/>
    </source>
</evidence>
<dbReference type="CDD" id="cd07017">
    <property type="entry name" value="S14_ClpP_2"/>
    <property type="match status" value="1"/>
</dbReference>
<dbReference type="AlphaFoldDB" id="A0A3Q9WS21"/>
<dbReference type="PRINTS" id="PR00127">
    <property type="entry name" value="CLPPROTEASEP"/>
</dbReference>
<dbReference type="GO" id="GO:0006515">
    <property type="term" value="P:protein quality control for misfolded or incompletely synthesized proteins"/>
    <property type="evidence" value="ECO:0007669"/>
    <property type="project" value="TreeGrafter"/>
</dbReference>
<organism evidence="4">
    <name type="scientific">Phyllocladus aspleniifolius</name>
    <dbReference type="NCBI Taxonomy" id="120602"/>
    <lineage>
        <taxon>Eukaryota</taxon>
        <taxon>Viridiplantae</taxon>
        <taxon>Streptophyta</taxon>
        <taxon>Embryophyta</taxon>
        <taxon>Tracheophyta</taxon>
        <taxon>Spermatophyta</taxon>
        <taxon>Pinopsida</taxon>
        <taxon>Pinidae</taxon>
        <taxon>Conifers II</taxon>
        <taxon>Araucariales</taxon>
        <taxon>Podocarpaceae</taxon>
        <taxon>Phyllocladus</taxon>
    </lineage>
</organism>
<keyword evidence="4" id="KW-0934">Plastid</keyword>
<dbReference type="Pfam" id="PF00574">
    <property type="entry name" value="CLP_protease"/>
    <property type="match status" value="1"/>
</dbReference>
<gene>
    <name evidence="4" type="primary">clpP</name>
</gene>
<evidence type="ECO:0000313" key="4">
    <source>
        <dbReference type="EMBL" id="BBF91106.1"/>
    </source>
</evidence>
<dbReference type="PANTHER" id="PTHR10381:SF11">
    <property type="entry name" value="ATP-DEPENDENT CLP PROTEASE PROTEOLYTIC SUBUNIT, MITOCHONDRIAL"/>
    <property type="match status" value="1"/>
</dbReference>
<dbReference type="GO" id="GO:0004252">
    <property type="term" value="F:serine-type endopeptidase activity"/>
    <property type="evidence" value="ECO:0007669"/>
    <property type="project" value="InterPro"/>
</dbReference>
<comment type="similarity">
    <text evidence="1 2">Belongs to the peptidase S14 family.</text>
</comment>
<dbReference type="GO" id="GO:0009368">
    <property type="term" value="C:endopeptidase Clp complex"/>
    <property type="evidence" value="ECO:0007669"/>
    <property type="project" value="TreeGrafter"/>
</dbReference>
<dbReference type="EMBL" id="AP018904">
    <property type="protein sequence ID" value="BBF91106.1"/>
    <property type="molecule type" value="Genomic_DNA"/>
</dbReference>
<sequence>MPIGVPKVPPEYEQPSKREEDNNTDNNTDNDEEAAIKDPAWTDIFDEIHERRVLFLTKPLDEELANQLIGTMIHLCLDNPKRPHSLFINCIGGYIVPGLAICDSMQNMPPIMNTIGMGICASTGSLILSGGTKRRRYIFKNCRIMVHQPATGWSDQKTRKSCYTLEDLTAIKEQVIDFYLKTTHQKTKSSIWSDLERDKYMNSKQAIRYGISDILIDKKMIDKGIGPWKLSFNDQVVKKKSSVKEDTKMRERYFRKKS</sequence>
<dbReference type="SUPFAM" id="SSF52096">
    <property type="entry name" value="ClpP/crotonase"/>
    <property type="match status" value="1"/>
</dbReference>
<dbReference type="Gene3D" id="3.90.226.10">
    <property type="entry name" value="2-enoyl-CoA Hydratase, Chain A, domain 1"/>
    <property type="match status" value="1"/>
</dbReference>
<dbReference type="GO" id="GO:0004176">
    <property type="term" value="F:ATP-dependent peptidase activity"/>
    <property type="evidence" value="ECO:0007669"/>
    <property type="project" value="InterPro"/>
</dbReference>
<dbReference type="PANTHER" id="PTHR10381">
    <property type="entry name" value="ATP-DEPENDENT CLP PROTEASE PROTEOLYTIC SUBUNIT"/>
    <property type="match status" value="1"/>
</dbReference>
<dbReference type="InterPro" id="IPR023562">
    <property type="entry name" value="ClpP/TepA"/>
</dbReference>
<dbReference type="InterPro" id="IPR029045">
    <property type="entry name" value="ClpP/crotonase-like_dom_sf"/>
</dbReference>
<evidence type="ECO:0000256" key="2">
    <source>
        <dbReference type="RuleBase" id="RU003567"/>
    </source>
</evidence>
<proteinExistence type="inferred from homology"/>
<keyword evidence="4" id="KW-0378">Hydrolase</keyword>
<feature type="region of interest" description="Disordered" evidence="3">
    <location>
        <begin position="1"/>
        <end position="36"/>
    </location>
</feature>
<reference evidence="4" key="1">
    <citation type="journal article" date="2018" name="Mol. Phylogenet. Evol.">
        <title>Enlarged and highly repetitive plastome of Lagarostrobos and plastid phylogenomics of Podocarpaceae.</title>
        <authorList>
            <person name="Sudianto E."/>
            <person name="Wu C.-S."/>
            <person name="Leonhard L."/>
            <person name="Martine W.F."/>
            <person name="Chaw S.-M."/>
        </authorList>
    </citation>
    <scope>NUCLEOTIDE SEQUENCE</scope>
</reference>